<accession>A0A6J6PYH6</accession>
<dbReference type="AlphaFoldDB" id="A0A6J6PYH6"/>
<gene>
    <name evidence="1" type="ORF">UFOPK2582_01066</name>
</gene>
<dbReference type="EMBL" id="CAEZXS010000123">
    <property type="protein sequence ID" value="CAB4703626.1"/>
    <property type="molecule type" value="Genomic_DNA"/>
</dbReference>
<protein>
    <submittedName>
        <fullName evidence="1">Unannotated protein</fullName>
    </submittedName>
</protein>
<sequence length="68" mass="7245">MSRGLAQPDPHGLGLMTTAQGSLLGQDGLPVDHIFVMGPPRRGTLFETTAIPELRSQALHIADQILLS</sequence>
<dbReference type="PANTHER" id="PTHR40254:SF1">
    <property type="entry name" value="BLR0577 PROTEIN"/>
    <property type="match status" value="1"/>
</dbReference>
<proteinExistence type="predicted"/>
<evidence type="ECO:0000313" key="1">
    <source>
        <dbReference type="EMBL" id="CAB4703626.1"/>
    </source>
</evidence>
<organism evidence="1">
    <name type="scientific">freshwater metagenome</name>
    <dbReference type="NCBI Taxonomy" id="449393"/>
    <lineage>
        <taxon>unclassified sequences</taxon>
        <taxon>metagenomes</taxon>
        <taxon>ecological metagenomes</taxon>
    </lineage>
</organism>
<name>A0A6J6PYH6_9ZZZZ</name>
<dbReference type="PANTHER" id="PTHR40254">
    <property type="entry name" value="BLR0577 PROTEIN"/>
    <property type="match status" value="1"/>
</dbReference>
<dbReference type="InterPro" id="IPR052189">
    <property type="entry name" value="L-asp_N-monooxygenase_NS-form"/>
</dbReference>
<reference evidence="1" key="1">
    <citation type="submission" date="2020-05" db="EMBL/GenBank/DDBJ databases">
        <authorList>
            <person name="Chiriac C."/>
            <person name="Salcher M."/>
            <person name="Ghai R."/>
            <person name="Kavagutti S V."/>
        </authorList>
    </citation>
    <scope>NUCLEOTIDE SEQUENCE</scope>
</reference>